<keyword evidence="2" id="KW-1133">Transmembrane helix</keyword>
<feature type="transmembrane region" description="Helical" evidence="2">
    <location>
        <begin position="369"/>
        <end position="387"/>
    </location>
</feature>
<reference evidence="3 4" key="1">
    <citation type="submission" date="2024-03" db="EMBL/GenBank/DDBJ databases">
        <title>Aureococcus anophagefferens CCMP1851 and Kratosvirus quantuckense: Draft genome of a second virus-susceptible host strain in the model system.</title>
        <authorList>
            <person name="Chase E."/>
            <person name="Truchon A.R."/>
            <person name="Schepens W."/>
            <person name="Wilhelm S.W."/>
        </authorList>
    </citation>
    <scope>NUCLEOTIDE SEQUENCE [LARGE SCALE GENOMIC DNA]</scope>
    <source>
        <strain evidence="3 4">CCMP1851</strain>
    </source>
</reference>
<feature type="region of interest" description="Disordered" evidence="1">
    <location>
        <begin position="398"/>
        <end position="417"/>
    </location>
</feature>
<evidence type="ECO:0000313" key="4">
    <source>
        <dbReference type="Proteomes" id="UP001363151"/>
    </source>
</evidence>
<dbReference type="EMBL" id="JBBJCI010000224">
    <property type="protein sequence ID" value="KAK7239235.1"/>
    <property type="molecule type" value="Genomic_DNA"/>
</dbReference>
<sequence>MDCENATSNTLTAVPIEDGWWRASSYSDDVYQCQYSGACKKGECAEGHEGVACRVCKNDYHHDALKNRCVECKGTSLDPLTIASGAYALPWTIPTVSFPKAFEALIAWTSFLEFNVVQILPVSCLRPFKFFDKLFAMTALPIVFSLLIFFFGELAAMCATAKKAKSIRTTSFGAFLLLTFVVFPSVSTTVLRFYNCVSYEEGFSDGSTETIKVLEADHDISCTSPSYKGIWSTYALAMLFVYPVGIPLLYWVLLFRYRKQLDPSVDVSRLSEIEDTSDGDRLHDDSMTVRCRYPGSASQIAIGLLIAFLSMQVYTYSRPYIEDADDNLANVGNAQIVLVFIASLMLFIKDMDEQDGAPGDMFKGPIFSYAMIVIGTLVLVATIYTILVETCEVLPPAAQVGESPPPQSRSAQGRSAA</sequence>
<keyword evidence="2" id="KW-0812">Transmembrane</keyword>
<feature type="transmembrane region" description="Helical" evidence="2">
    <location>
        <begin position="328"/>
        <end position="348"/>
    </location>
</feature>
<evidence type="ECO:0000313" key="3">
    <source>
        <dbReference type="EMBL" id="KAK7239235.1"/>
    </source>
</evidence>
<feature type="transmembrane region" description="Helical" evidence="2">
    <location>
        <begin position="234"/>
        <end position="254"/>
    </location>
</feature>
<evidence type="ECO:0000256" key="1">
    <source>
        <dbReference type="SAM" id="MobiDB-lite"/>
    </source>
</evidence>
<gene>
    <name evidence="3" type="ORF">SO694_0002503</name>
</gene>
<feature type="transmembrane region" description="Helical" evidence="2">
    <location>
        <begin position="172"/>
        <end position="194"/>
    </location>
</feature>
<evidence type="ECO:0000256" key="2">
    <source>
        <dbReference type="SAM" id="Phobius"/>
    </source>
</evidence>
<feature type="compositionally biased region" description="Polar residues" evidence="1">
    <location>
        <begin position="408"/>
        <end position="417"/>
    </location>
</feature>
<feature type="transmembrane region" description="Helical" evidence="2">
    <location>
        <begin position="297"/>
        <end position="316"/>
    </location>
</feature>
<name>A0ABR1FV64_AURAN</name>
<proteinExistence type="predicted"/>
<dbReference type="Proteomes" id="UP001363151">
    <property type="component" value="Unassembled WGS sequence"/>
</dbReference>
<keyword evidence="2" id="KW-0472">Membrane</keyword>
<protein>
    <submittedName>
        <fullName evidence="3">Calcium ion binding protein</fullName>
    </submittedName>
</protein>
<dbReference type="PANTHER" id="PTHR11319:SF35">
    <property type="entry name" value="OUTER MEMBRANE PROTEIN PMPC-RELATED"/>
    <property type="match status" value="1"/>
</dbReference>
<organism evidence="3 4">
    <name type="scientific">Aureococcus anophagefferens</name>
    <name type="common">Harmful bloom alga</name>
    <dbReference type="NCBI Taxonomy" id="44056"/>
    <lineage>
        <taxon>Eukaryota</taxon>
        <taxon>Sar</taxon>
        <taxon>Stramenopiles</taxon>
        <taxon>Ochrophyta</taxon>
        <taxon>Pelagophyceae</taxon>
        <taxon>Pelagomonadales</taxon>
        <taxon>Pelagomonadaceae</taxon>
        <taxon>Aureococcus</taxon>
    </lineage>
</organism>
<feature type="transmembrane region" description="Helical" evidence="2">
    <location>
        <begin position="134"/>
        <end position="160"/>
    </location>
</feature>
<dbReference type="PANTHER" id="PTHR11319">
    <property type="entry name" value="G PROTEIN-COUPLED RECEPTOR-RELATED"/>
    <property type="match status" value="1"/>
</dbReference>
<comment type="caution">
    <text evidence="3">The sequence shown here is derived from an EMBL/GenBank/DDBJ whole genome shotgun (WGS) entry which is preliminary data.</text>
</comment>
<accession>A0ABR1FV64</accession>
<keyword evidence="4" id="KW-1185">Reference proteome</keyword>